<feature type="transmembrane region" description="Helical" evidence="6">
    <location>
        <begin position="111"/>
        <end position="132"/>
    </location>
</feature>
<sequence length="163" mass="19289">MSWGSEMAVVKDLLKFIVATLICLGASWLGAKYTLSSFVWYHNLNKPWFNPAAHTFEPVWIALYLMMSLSLFLVWRQSERKDVRFALSLFGLQLLLNVMWSWIFFGLQSPFWATVEIMVLIVVIGFTIYHFYRFSKWAAILLVPYFFRTGYEALLTYLIWRMN</sequence>
<evidence type="ECO:0000313" key="8">
    <source>
        <dbReference type="Proteomes" id="UP000468766"/>
    </source>
</evidence>
<keyword evidence="4 6" id="KW-1133">Transmembrane helix</keyword>
<evidence type="ECO:0000256" key="2">
    <source>
        <dbReference type="ARBA" id="ARBA00007524"/>
    </source>
</evidence>
<feature type="transmembrane region" description="Helical" evidence="6">
    <location>
        <begin position="139"/>
        <end position="160"/>
    </location>
</feature>
<dbReference type="EMBL" id="WBXO01000004">
    <property type="protein sequence ID" value="KAB2953058.1"/>
    <property type="molecule type" value="Genomic_DNA"/>
</dbReference>
<evidence type="ECO:0000256" key="6">
    <source>
        <dbReference type="SAM" id="Phobius"/>
    </source>
</evidence>
<evidence type="ECO:0000256" key="4">
    <source>
        <dbReference type="ARBA" id="ARBA00022989"/>
    </source>
</evidence>
<feature type="transmembrane region" description="Helical" evidence="6">
    <location>
        <begin position="51"/>
        <end position="73"/>
    </location>
</feature>
<comment type="caution">
    <text evidence="7">The sequence shown here is derived from an EMBL/GenBank/DDBJ whole genome shotgun (WGS) entry which is preliminary data.</text>
</comment>
<keyword evidence="3 6" id="KW-0812">Transmembrane</keyword>
<proteinExistence type="inferred from homology"/>
<keyword evidence="8" id="KW-1185">Reference proteome</keyword>
<dbReference type="Pfam" id="PF03073">
    <property type="entry name" value="TspO_MBR"/>
    <property type="match status" value="1"/>
</dbReference>
<dbReference type="Proteomes" id="UP000468766">
    <property type="component" value="Unassembled WGS sequence"/>
</dbReference>
<keyword evidence="5 6" id="KW-0472">Membrane</keyword>
<dbReference type="Gene3D" id="1.20.1260.100">
    <property type="entry name" value="TspO/MBR protein"/>
    <property type="match status" value="1"/>
</dbReference>
<dbReference type="PANTHER" id="PTHR10057">
    <property type="entry name" value="PERIPHERAL-TYPE BENZODIAZEPINE RECEPTOR"/>
    <property type="match status" value="1"/>
</dbReference>
<reference evidence="7 8" key="1">
    <citation type="submission" date="2019-10" db="EMBL/GenBank/DDBJ databases">
        <title>Whole-genome sequence of the extremophile Heliorestis acidaminivorans DSM 24790.</title>
        <authorList>
            <person name="Kyndt J.A."/>
            <person name="Meyer T.E."/>
        </authorList>
    </citation>
    <scope>NUCLEOTIDE SEQUENCE [LARGE SCALE GENOMIC DNA]</scope>
    <source>
        <strain evidence="7 8">DSM 24790</strain>
    </source>
</reference>
<organism evidence="7 8">
    <name type="scientific">Heliorestis acidaminivorans</name>
    <dbReference type="NCBI Taxonomy" id="553427"/>
    <lineage>
        <taxon>Bacteria</taxon>
        <taxon>Bacillati</taxon>
        <taxon>Bacillota</taxon>
        <taxon>Clostridia</taxon>
        <taxon>Eubacteriales</taxon>
        <taxon>Heliobacteriaceae</taxon>
        <taxon>Heliorestis</taxon>
    </lineage>
</organism>
<evidence type="ECO:0000256" key="3">
    <source>
        <dbReference type="ARBA" id="ARBA00022692"/>
    </source>
</evidence>
<protein>
    <submittedName>
        <fullName evidence="7">Tryptophan-rich sensory protein</fullName>
    </submittedName>
</protein>
<feature type="transmembrane region" description="Helical" evidence="6">
    <location>
        <begin position="12"/>
        <end position="31"/>
    </location>
</feature>
<dbReference type="AlphaFoldDB" id="A0A6I0ET05"/>
<dbReference type="PIRSF" id="PIRSF005859">
    <property type="entry name" value="PBR"/>
    <property type="match status" value="1"/>
</dbReference>
<dbReference type="GO" id="GO:0016020">
    <property type="term" value="C:membrane"/>
    <property type="evidence" value="ECO:0007669"/>
    <property type="project" value="UniProtKB-SubCell"/>
</dbReference>
<comment type="similarity">
    <text evidence="2">Belongs to the TspO/BZRP family.</text>
</comment>
<dbReference type="InterPro" id="IPR004307">
    <property type="entry name" value="TspO_MBR"/>
</dbReference>
<dbReference type="InterPro" id="IPR038330">
    <property type="entry name" value="TspO/MBR-related_sf"/>
</dbReference>
<feature type="transmembrane region" description="Helical" evidence="6">
    <location>
        <begin position="85"/>
        <end position="105"/>
    </location>
</feature>
<evidence type="ECO:0000256" key="1">
    <source>
        <dbReference type="ARBA" id="ARBA00004141"/>
    </source>
</evidence>
<dbReference type="CDD" id="cd15904">
    <property type="entry name" value="TSPO_MBR"/>
    <property type="match status" value="1"/>
</dbReference>
<comment type="subcellular location">
    <subcellularLocation>
        <location evidence="1">Membrane</location>
        <topology evidence="1">Multi-pass membrane protein</topology>
    </subcellularLocation>
</comment>
<dbReference type="PANTHER" id="PTHR10057:SF0">
    <property type="entry name" value="TRANSLOCATOR PROTEIN"/>
    <property type="match status" value="1"/>
</dbReference>
<dbReference type="GO" id="GO:0033013">
    <property type="term" value="P:tetrapyrrole metabolic process"/>
    <property type="evidence" value="ECO:0007669"/>
    <property type="project" value="UniProtKB-ARBA"/>
</dbReference>
<dbReference type="FunFam" id="1.20.1260.100:FF:000001">
    <property type="entry name" value="translocator protein 2"/>
    <property type="match status" value="1"/>
</dbReference>
<evidence type="ECO:0000256" key="5">
    <source>
        <dbReference type="ARBA" id="ARBA00023136"/>
    </source>
</evidence>
<accession>A0A6I0ET05</accession>
<dbReference type="OrthoDB" id="9795496at2"/>
<evidence type="ECO:0000313" key="7">
    <source>
        <dbReference type="EMBL" id="KAB2953058.1"/>
    </source>
</evidence>
<gene>
    <name evidence="7" type="ORF">F9B85_07280</name>
</gene>
<name>A0A6I0ET05_9FIRM</name>